<dbReference type="SMART" id="SM01349">
    <property type="entry name" value="TOG"/>
    <property type="match status" value="2"/>
</dbReference>
<dbReference type="GO" id="GO:0007051">
    <property type="term" value="P:spindle organization"/>
    <property type="evidence" value="ECO:0007669"/>
    <property type="project" value="InterPro"/>
</dbReference>
<feature type="compositionally biased region" description="Low complexity" evidence="4">
    <location>
        <begin position="568"/>
        <end position="579"/>
    </location>
</feature>
<dbReference type="EMBL" id="KB932204">
    <property type="protein sequence ID" value="KCV70630.1"/>
    <property type="molecule type" value="Genomic_DNA"/>
</dbReference>
<dbReference type="RefSeq" id="XP_009495146.1">
    <property type="nucleotide sequence ID" value="XM_009496871.1"/>
</dbReference>
<evidence type="ECO:0000256" key="4">
    <source>
        <dbReference type="SAM" id="MobiDB-lite"/>
    </source>
</evidence>
<dbReference type="OrthoDB" id="205662at2759"/>
<dbReference type="GO" id="GO:0046785">
    <property type="term" value="P:microtubule polymerization"/>
    <property type="evidence" value="ECO:0007669"/>
    <property type="project" value="InterPro"/>
</dbReference>
<dbReference type="STRING" id="691883.A0A058Z8P6"/>
<dbReference type="InterPro" id="IPR045110">
    <property type="entry name" value="XMAP215"/>
</dbReference>
<gene>
    <name evidence="6" type="ORF">H696_02987</name>
</gene>
<feature type="compositionally biased region" description="Low complexity" evidence="4">
    <location>
        <begin position="1582"/>
        <end position="1600"/>
    </location>
</feature>
<dbReference type="FunFam" id="1.25.10.10:FF:000019">
    <property type="entry name" value="Cytoskeleton-associated protein 5"/>
    <property type="match status" value="1"/>
</dbReference>
<dbReference type="Gene3D" id="1.25.10.10">
    <property type="entry name" value="Leucine-rich Repeat Variant"/>
    <property type="match status" value="3"/>
</dbReference>
<feature type="compositionally biased region" description="Low complexity" evidence="4">
    <location>
        <begin position="247"/>
        <end position="264"/>
    </location>
</feature>
<organism evidence="6">
    <name type="scientific">Fonticula alba</name>
    <name type="common">Slime mold</name>
    <dbReference type="NCBI Taxonomy" id="691883"/>
    <lineage>
        <taxon>Eukaryota</taxon>
        <taxon>Rotosphaerida</taxon>
        <taxon>Fonticulaceae</taxon>
        <taxon>Fonticula</taxon>
    </lineage>
</organism>
<feature type="compositionally biased region" description="Low complexity" evidence="4">
    <location>
        <begin position="1342"/>
        <end position="1355"/>
    </location>
</feature>
<dbReference type="GO" id="GO:0061863">
    <property type="term" value="F:microtubule plus end polymerase"/>
    <property type="evidence" value="ECO:0007669"/>
    <property type="project" value="InterPro"/>
</dbReference>
<accession>A0A058Z8P6</accession>
<feature type="region of interest" description="Disordered" evidence="4">
    <location>
        <begin position="531"/>
        <end position="615"/>
    </location>
</feature>
<comment type="subcellular location">
    <subcellularLocation>
        <location evidence="1">Cytoplasm</location>
        <location evidence="1">Cytoskeleton</location>
    </subcellularLocation>
</comment>
<feature type="compositionally biased region" description="Acidic residues" evidence="4">
    <location>
        <begin position="265"/>
        <end position="275"/>
    </location>
</feature>
<feature type="compositionally biased region" description="Low complexity" evidence="4">
    <location>
        <begin position="599"/>
        <end position="612"/>
    </location>
</feature>
<keyword evidence="7" id="KW-1185">Reference proteome</keyword>
<evidence type="ECO:0000259" key="5">
    <source>
        <dbReference type="SMART" id="SM01349"/>
    </source>
</evidence>
<dbReference type="SUPFAM" id="SSF48371">
    <property type="entry name" value="ARM repeat"/>
    <property type="match status" value="1"/>
</dbReference>
<dbReference type="GO" id="GO:0051010">
    <property type="term" value="F:microtubule plus-end binding"/>
    <property type="evidence" value="ECO:0007669"/>
    <property type="project" value="InterPro"/>
</dbReference>
<dbReference type="GO" id="GO:0030951">
    <property type="term" value="P:establishment or maintenance of microtubule cytoskeleton polarity"/>
    <property type="evidence" value="ECO:0007669"/>
    <property type="project" value="InterPro"/>
</dbReference>
<proteinExistence type="predicted"/>
<dbReference type="eggNOG" id="KOG1820">
    <property type="taxonomic scope" value="Eukaryota"/>
</dbReference>
<dbReference type="InterPro" id="IPR011989">
    <property type="entry name" value="ARM-like"/>
</dbReference>
<evidence type="ECO:0000256" key="2">
    <source>
        <dbReference type="ARBA" id="ARBA00022490"/>
    </source>
</evidence>
<dbReference type="InterPro" id="IPR048491">
    <property type="entry name" value="XMAP215_CLASP_TOG"/>
</dbReference>
<keyword evidence="3" id="KW-0206">Cytoskeleton</keyword>
<dbReference type="InterPro" id="IPR016024">
    <property type="entry name" value="ARM-type_fold"/>
</dbReference>
<feature type="region of interest" description="Disordered" evidence="4">
    <location>
        <begin position="1342"/>
        <end position="1370"/>
    </location>
</feature>
<feature type="domain" description="TOG" evidence="5">
    <location>
        <begin position="2"/>
        <end position="231"/>
    </location>
</feature>
<keyword evidence="2" id="KW-0963">Cytoplasm</keyword>
<feature type="region of interest" description="Disordered" evidence="4">
    <location>
        <begin position="1541"/>
        <end position="1624"/>
    </location>
</feature>
<feature type="compositionally biased region" description="Basic and acidic residues" evidence="4">
    <location>
        <begin position="1614"/>
        <end position="1624"/>
    </location>
</feature>
<dbReference type="PANTHER" id="PTHR12609">
    <property type="entry name" value="MICROTUBULE ASSOCIATED PROTEIN XMAP215"/>
    <property type="match status" value="1"/>
</dbReference>
<feature type="domain" description="TOG" evidence="5">
    <location>
        <begin position="280"/>
        <end position="513"/>
    </location>
</feature>
<protein>
    <recommendedName>
        <fullName evidence="5">TOG domain-containing protein</fullName>
    </recommendedName>
</protein>
<dbReference type="GO" id="GO:0005856">
    <property type="term" value="C:cytoskeleton"/>
    <property type="evidence" value="ECO:0007669"/>
    <property type="project" value="UniProtKB-SubCell"/>
</dbReference>
<sequence length="1624" mass="169733">MDAAAGNDEEVLSLPLAVRLEHKSWKARRSGYEELTTLFRTLDPDSREYDRWQPLLKGMSADTNNIALDAGFVAISTFFENADRVGDAPAAVLPGLVNKGLASPRSITRSKAHDTILAIMAAGTPDPVVQELLPFLDNRLPKLVAAVIAVLNDAALQFGTKTLNPRPLLACLEKIFAHSDPGVRSAGTQLAVSLRRWIGVAPLTALLSNLKPAQQNELKALFDAQPADPPVQTRFTRAQLRAQALAAEKPAAATGGADLDAGLEAGDDAPEEPAEVDPFSLLEPKDVSSNIPDNLEESLTGGTWKTRKEALDELIKVVDFPRLAPSPALAHAVRLMKKSLGDTNVMVAMAAARVIELAALGLREAFEPLVSANLGALIDMFKEKRRNVVEALAKAVDASLLSCTIFEHAETFTPGLGHKNPSIRKETSLACLRYLQKVKTIPDQPEARYLREQATKLMDDSDSTIRECAFDILGTQMRLHGERFMAGVLEGTDKIKQEKIRAAFEKATVVAKPARTAAAAAAAGAAAAAAPAARPSASGAATARPGAMASRPGAASAGGAKPGLMRPGVTSTAAGPAAGTAGGRSLPPTAGAAPGGGASPPMSAVTPAASAPVPAPAPAEPFAFLPSNARVREARIRRELRWQFDQARPEFQQSLAGQVEGHLTPELAALVASTDPRRHAQALDLFEQAVGQTAPGGPGGPAGSPDELFALLDPNVDLLYKFLTLRLFDSNTANNMKAASVLDAMLGVLEARRRPLADYDAGILVPVLVMRQGELRDPVRRALRQINHQRIPAVYPAARFFALVWDTVQRPTKKLQIRVDGLEILAGLVTTQGVAACGAGPGADPAASDPRLDAGGPGRFIPQLLNLAAGEPAASALRQTALNLLRQLYLLDAGILRHVPAAHRRMVDERLKKDLKPGAAPSVISGGANAQPPSMVGAEPAIAAPVAERPGSGSFAAPLPVPAAAEPPAPVAPAGSSVPFGQMPLSASSFGADRGSLPRFSLQLSDSVAHAPLSAGGDAGTERTNFADVESLKRLEKLLSVSPIAKVSEVDHITTSAVRQLHMSLSASFTGVTLPGQQPDAAGTPADVGRLAMHLVGVLVLVFGDFILAQSVGSEAVGLVARELLLRLLDPRVRSHFPNGEHLSRAFNLAMTRVLENGDVSRSIHVLLGILGACLSGRGAGILSIGSPVDLDPRQPPVERVADLVMKCIWKMMNSQVFYRWLANPASNVDAFLLDLHNFLLACPPAMLSRRAAEGAVLGDHPLRTINNLISEAVQSKDQSIYNYVGLIPDFTNSPLAPLIQVTLERFRAARANAAAAGPGSPQLPTPGAAAALVAVAAPPAGGPSSAGASPANSFGPGGPSSHGAWGASTDSASAFSGSFPAAGAVTPSRSSIPGGLPSGYHSTGSFAATTPIPAGSRPAMWSPQTPLADAAAVATMAAMAAPAAPPADPRIRFPAGIPPIDILSTIYRKISEYEDTRQRLRELFYFRRQFFPAEERLYQDFLAQQPDAVKGFVERGLDRVLAEEGDAADYHDAVDAGRASALGRPTSSGDSAAPSSTSGHHSPEERAARLSPLLTPAALIPGTSAAPPAAASSLPAGSADVAPGTARPNLASIKERLDRLRRQ</sequence>
<dbReference type="InterPro" id="IPR034085">
    <property type="entry name" value="TOG"/>
</dbReference>
<evidence type="ECO:0000313" key="7">
    <source>
        <dbReference type="Proteomes" id="UP000030693"/>
    </source>
</evidence>
<feature type="region of interest" description="Disordered" evidence="4">
    <location>
        <begin position="247"/>
        <end position="275"/>
    </location>
</feature>
<reference evidence="6" key="1">
    <citation type="submission" date="2013-04" db="EMBL/GenBank/DDBJ databases">
        <title>The Genome Sequence of Fonticula alba ATCC 38817.</title>
        <authorList>
            <consortium name="The Broad Institute Genomics Platform"/>
            <person name="Russ C."/>
            <person name="Cuomo C."/>
            <person name="Burger G."/>
            <person name="Gray M.W."/>
            <person name="Holland P.W.H."/>
            <person name="King N."/>
            <person name="Lang F.B.F."/>
            <person name="Roger A.J."/>
            <person name="Ruiz-Trillo I."/>
            <person name="Brown M."/>
            <person name="Walker B."/>
            <person name="Young S."/>
            <person name="Zeng Q."/>
            <person name="Gargeya S."/>
            <person name="Fitzgerald M."/>
            <person name="Haas B."/>
            <person name="Abouelleil A."/>
            <person name="Allen A.W."/>
            <person name="Alvarado L."/>
            <person name="Arachchi H.M."/>
            <person name="Berlin A.M."/>
            <person name="Chapman S.B."/>
            <person name="Gainer-Dewar J."/>
            <person name="Goldberg J."/>
            <person name="Griggs A."/>
            <person name="Gujja S."/>
            <person name="Hansen M."/>
            <person name="Howarth C."/>
            <person name="Imamovic A."/>
            <person name="Ireland A."/>
            <person name="Larimer J."/>
            <person name="McCowan C."/>
            <person name="Murphy C."/>
            <person name="Pearson M."/>
            <person name="Poon T.W."/>
            <person name="Priest M."/>
            <person name="Roberts A."/>
            <person name="Saif S."/>
            <person name="Shea T."/>
            <person name="Sisk P."/>
            <person name="Sykes S."/>
            <person name="Wortman J."/>
            <person name="Nusbaum C."/>
            <person name="Birren B."/>
        </authorList>
    </citation>
    <scope>NUCLEOTIDE SEQUENCE [LARGE SCALE GENOMIC DNA]</scope>
    <source>
        <strain evidence="6">ATCC 38817</strain>
    </source>
</reference>
<name>A0A058Z8P6_FONAL</name>
<dbReference type="Pfam" id="PF21041">
    <property type="entry name" value="XMAP215_CLASP_TOG"/>
    <property type="match status" value="2"/>
</dbReference>
<feature type="compositionally biased region" description="Low complexity" evidence="4">
    <location>
        <begin position="1546"/>
        <end position="1560"/>
    </location>
</feature>
<evidence type="ECO:0000256" key="3">
    <source>
        <dbReference type="ARBA" id="ARBA00023212"/>
    </source>
</evidence>
<evidence type="ECO:0000256" key="1">
    <source>
        <dbReference type="ARBA" id="ARBA00004245"/>
    </source>
</evidence>
<feature type="compositionally biased region" description="Low complexity" evidence="4">
    <location>
        <begin position="531"/>
        <end position="559"/>
    </location>
</feature>
<dbReference type="Proteomes" id="UP000030693">
    <property type="component" value="Unassembled WGS sequence"/>
</dbReference>
<evidence type="ECO:0000313" key="6">
    <source>
        <dbReference type="EMBL" id="KCV70630.1"/>
    </source>
</evidence>
<dbReference type="GeneID" id="20527712"/>